<dbReference type="GO" id="GO:0005886">
    <property type="term" value="C:plasma membrane"/>
    <property type="evidence" value="ECO:0007669"/>
    <property type="project" value="TreeGrafter"/>
</dbReference>
<dbReference type="Pfam" id="PF00873">
    <property type="entry name" value="ACR_tran"/>
    <property type="match status" value="1"/>
</dbReference>
<dbReference type="Proteomes" id="UP000028302">
    <property type="component" value="Unassembled WGS sequence"/>
</dbReference>
<dbReference type="Gene3D" id="3.30.70.1440">
    <property type="entry name" value="Multidrug efflux transporter AcrB pore domain"/>
    <property type="match status" value="1"/>
</dbReference>
<evidence type="ECO:0000256" key="1">
    <source>
        <dbReference type="SAM" id="Phobius"/>
    </source>
</evidence>
<feature type="transmembrane region" description="Helical" evidence="1">
    <location>
        <begin position="12"/>
        <end position="32"/>
    </location>
</feature>
<feature type="transmembrane region" description="Helical" evidence="1">
    <location>
        <begin position="334"/>
        <end position="353"/>
    </location>
</feature>
<feature type="transmembrane region" description="Helical" evidence="1">
    <location>
        <begin position="431"/>
        <end position="451"/>
    </location>
</feature>
<proteinExistence type="predicted"/>
<evidence type="ECO:0000313" key="2">
    <source>
        <dbReference type="EMBL" id="KEZ76316.1"/>
    </source>
</evidence>
<dbReference type="Gene3D" id="3.30.2090.10">
    <property type="entry name" value="Multidrug efflux transporter AcrB TolC docking domain, DN and DC subdomains"/>
    <property type="match status" value="2"/>
</dbReference>
<dbReference type="eggNOG" id="COG0841">
    <property type="taxonomic scope" value="Bacteria"/>
</dbReference>
<dbReference type="PANTHER" id="PTHR32063:SF78">
    <property type="entry name" value="ACRB_ACRD_ACRF FAMILY PROTEIN"/>
    <property type="match status" value="1"/>
</dbReference>
<gene>
    <name evidence="2" type="ORF">C41B8_15605</name>
</gene>
<dbReference type="STRING" id="1304275.C41B8_15605"/>
<dbReference type="PRINTS" id="PR00702">
    <property type="entry name" value="ACRIFLAVINRP"/>
</dbReference>
<keyword evidence="1" id="KW-0472">Membrane</keyword>
<dbReference type="RefSeq" id="WP_037340325.1">
    <property type="nucleotide sequence ID" value="NZ_APNK01000033.1"/>
</dbReference>
<dbReference type="EMBL" id="APNK01000033">
    <property type="protein sequence ID" value="KEZ76316.1"/>
    <property type="molecule type" value="Genomic_DNA"/>
</dbReference>
<dbReference type="SUPFAM" id="SSF82714">
    <property type="entry name" value="Multidrug efflux transporter AcrB TolC docking domain, DN and DC subdomains"/>
    <property type="match status" value="2"/>
</dbReference>
<protein>
    <submittedName>
        <fullName evidence="2">Acriflavin resistance protein</fullName>
    </submittedName>
</protein>
<dbReference type="AlphaFoldDB" id="A0A084IHY2"/>
<dbReference type="Gene3D" id="3.30.70.1320">
    <property type="entry name" value="Multidrug efflux transporter AcrB pore domain like"/>
    <property type="match status" value="1"/>
</dbReference>
<organism evidence="2 3">
    <name type="scientific">Salinisphaera hydrothermalis (strain C41B8)</name>
    <dbReference type="NCBI Taxonomy" id="1304275"/>
    <lineage>
        <taxon>Bacteria</taxon>
        <taxon>Pseudomonadati</taxon>
        <taxon>Pseudomonadota</taxon>
        <taxon>Gammaproteobacteria</taxon>
        <taxon>Salinisphaerales</taxon>
        <taxon>Salinisphaeraceae</taxon>
        <taxon>Salinisphaera</taxon>
    </lineage>
</organism>
<dbReference type="InterPro" id="IPR027463">
    <property type="entry name" value="AcrB_DN_DC_subdom"/>
</dbReference>
<accession>A0A084IHY2</accession>
<comment type="caution">
    <text evidence="2">The sequence shown here is derived from an EMBL/GenBank/DDBJ whole genome shotgun (WGS) entry which is preliminary data.</text>
</comment>
<dbReference type="Gene3D" id="1.20.1640.10">
    <property type="entry name" value="Multidrug efflux transporter AcrB transmembrane domain"/>
    <property type="match status" value="2"/>
</dbReference>
<feature type="transmembrane region" description="Helical" evidence="1">
    <location>
        <begin position="985"/>
        <end position="1010"/>
    </location>
</feature>
<dbReference type="GO" id="GO:0042910">
    <property type="term" value="F:xenobiotic transmembrane transporter activity"/>
    <property type="evidence" value="ECO:0007669"/>
    <property type="project" value="TreeGrafter"/>
</dbReference>
<feature type="transmembrane region" description="Helical" evidence="1">
    <location>
        <begin position="528"/>
        <end position="548"/>
    </location>
</feature>
<keyword evidence="1" id="KW-0812">Transmembrane</keyword>
<dbReference type="PATRIC" id="fig|1304275.5.peg.3192"/>
<sequence>MNISAPFIRNPIGTCLLAVGLLLLGTVSYLFLPVASLPSVDLPIITVSASLPGASPETVAATVAAPLERRLGAIPGVTALASTSTLGSTNIMVQFELSRSVDGAAQDVQAAINAAQADLPGNLPESPHLRKINPSAFPILILALTSKTMPPSDLYDVADTVIAQRIAQVEGVSDVSVTGAEQPAIRVDMHPGQLADMGVGLDVVRQAIINANVASPLGSFDGPNRMLGISSNDSLTSPEEYRRIPIKKNDGTIVSLSDVARVSTGTLDRLQTGTYDGKPAVLLIVHQSSGANVVATVERIKHMLPTLDRWIPSGVNITTFSDRTVTIHDSVNDLQFTLMASIALVMLVVMLFLRRGVPTIAAGVTVPLSLAGTAILMWLCGFSLDNLSLMALTISVGFVVDDAIVMIENVYRNLEAGMRPLRAAFVGARQIGFTVVSISISLIAAFSPLVLMGGIPGRLLREFSLTLVFAIAVSAVVSLTVTPMICSRFIRRAPKSGETRLDRIMEPLFVRLNAAYTGSLKHVINQRWLMIGVTFLALVLMGGLFMHLPKSFIPQGDADLLIGMTQGAPDASFARMNAIEKRVRDIVLADPAVAHVGDAVGSSGRGGSNEARLFVALKPTDERTATAQQVIARLRPKLAQVKDARTFLSAIQALPTGVHHSDKGAYQFTLWSPDLPLLSDWTSKVLAKLRQMPQLADVSSDQDEGGPQVNVHIDRTAAARLHVSATAIDTALHDAFAQRQISTIHTQSNQYKVVLGVVPGMQRKIADISHIYVTADDGRQIPLSAVTTTSIGTAPLSVHHDGQFPSVTFSYNLAPGTAMGAAHDAIQQAMASLHPPSDIHIDLGDSSNPASAGHELLLIVAALVSVYLVLGILYESLIHPLTIISTLPSAGLGALLALYLTGTELSLMPVIGIVLLIGIVKKNGIMLVDFALEGERTRGWTPEKAIFEAARERFRPITMTTMAAVLGAVPLLIASGPGSELRRPLGITIIGGLIVSQLLTIYTTPAIYLVMDRMRWRRRRERQA</sequence>
<keyword evidence="3" id="KW-1185">Reference proteome</keyword>
<dbReference type="SUPFAM" id="SSF82693">
    <property type="entry name" value="Multidrug efflux transporter AcrB pore domain, PN1, PN2, PC1 and PC2 subdomains"/>
    <property type="match status" value="3"/>
</dbReference>
<feature type="transmembrane region" description="Helical" evidence="1">
    <location>
        <begin position="953"/>
        <end position="973"/>
    </location>
</feature>
<feature type="transmembrane region" description="Helical" evidence="1">
    <location>
        <begin position="856"/>
        <end position="874"/>
    </location>
</feature>
<dbReference type="OrthoDB" id="9757904at2"/>
<feature type="transmembrane region" description="Helical" evidence="1">
    <location>
        <begin position="390"/>
        <end position="411"/>
    </location>
</feature>
<feature type="transmembrane region" description="Helical" evidence="1">
    <location>
        <begin position="360"/>
        <end position="384"/>
    </location>
</feature>
<name>A0A084IHY2_SALHC</name>
<dbReference type="PANTHER" id="PTHR32063">
    <property type="match status" value="1"/>
</dbReference>
<dbReference type="SUPFAM" id="SSF82866">
    <property type="entry name" value="Multidrug efflux transporter AcrB transmembrane domain"/>
    <property type="match status" value="2"/>
</dbReference>
<keyword evidence="1" id="KW-1133">Transmembrane helix</keyword>
<reference evidence="2 3" key="1">
    <citation type="submission" date="2013-03" db="EMBL/GenBank/DDBJ databases">
        <title>Salinisphaera hydrothermalis C41B8 Genome Sequencing.</title>
        <authorList>
            <person name="Li C."/>
            <person name="Lai Q."/>
            <person name="Shao Z."/>
        </authorList>
    </citation>
    <scope>NUCLEOTIDE SEQUENCE [LARGE SCALE GENOMIC DNA]</scope>
    <source>
        <strain evidence="2 3">C41B8</strain>
    </source>
</reference>
<dbReference type="InterPro" id="IPR001036">
    <property type="entry name" value="Acrflvin-R"/>
</dbReference>
<feature type="transmembrane region" description="Helical" evidence="1">
    <location>
        <begin position="463"/>
        <end position="486"/>
    </location>
</feature>
<evidence type="ECO:0000313" key="3">
    <source>
        <dbReference type="Proteomes" id="UP000028302"/>
    </source>
</evidence>
<dbReference type="Gene3D" id="3.30.70.1430">
    <property type="entry name" value="Multidrug efflux transporter AcrB pore domain"/>
    <property type="match status" value="2"/>
</dbReference>
<feature type="transmembrane region" description="Helical" evidence="1">
    <location>
        <begin position="907"/>
        <end position="932"/>
    </location>
</feature>